<name>A0A0B1SF33_OESDE</name>
<dbReference type="InterPro" id="IPR036291">
    <property type="entry name" value="NAD(P)-bd_dom_sf"/>
</dbReference>
<reference evidence="1 2" key="1">
    <citation type="submission" date="2014-03" db="EMBL/GenBank/DDBJ databases">
        <title>Draft genome of the hookworm Oesophagostomum dentatum.</title>
        <authorList>
            <person name="Mitreva M."/>
        </authorList>
    </citation>
    <scope>NUCLEOTIDE SEQUENCE [LARGE SCALE GENOMIC DNA]</scope>
    <source>
        <strain evidence="1 2">OD-Hann</strain>
    </source>
</reference>
<dbReference type="EMBL" id="KN572999">
    <property type="protein sequence ID" value="KHJ83534.1"/>
    <property type="molecule type" value="Genomic_DNA"/>
</dbReference>
<dbReference type="SUPFAM" id="SSF51735">
    <property type="entry name" value="NAD(P)-binding Rossmann-fold domains"/>
    <property type="match status" value="1"/>
</dbReference>
<organism evidence="1 2">
    <name type="scientific">Oesophagostomum dentatum</name>
    <name type="common">Nodular worm</name>
    <dbReference type="NCBI Taxonomy" id="61180"/>
    <lineage>
        <taxon>Eukaryota</taxon>
        <taxon>Metazoa</taxon>
        <taxon>Ecdysozoa</taxon>
        <taxon>Nematoda</taxon>
        <taxon>Chromadorea</taxon>
        <taxon>Rhabditida</taxon>
        <taxon>Rhabditina</taxon>
        <taxon>Rhabditomorpha</taxon>
        <taxon>Strongyloidea</taxon>
        <taxon>Strongylidae</taxon>
        <taxon>Oesophagostomum</taxon>
    </lineage>
</organism>
<dbReference type="AlphaFoldDB" id="A0A0B1SF33"/>
<gene>
    <name evidence="1" type="ORF">OESDEN_16766</name>
</gene>
<protein>
    <recommendedName>
        <fullName evidence="3">NAD(P)-binding domain-containing protein</fullName>
    </recommendedName>
</protein>
<evidence type="ECO:0000313" key="1">
    <source>
        <dbReference type="EMBL" id="KHJ83534.1"/>
    </source>
</evidence>
<dbReference type="OrthoDB" id="2735536at2759"/>
<keyword evidence="2" id="KW-1185">Reference proteome</keyword>
<proteinExistence type="predicted"/>
<evidence type="ECO:0008006" key="3">
    <source>
        <dbReference type="Google" id="ProtNLM"/>
    </source>
</evidence>
<evidence type="ECO:0000313" key="2">
    <source>
        <dbReference type="Proteomes" id="UP000053660"/>
    </source>
</evidence>
<dbReference type="Proteomes" id="UP000053660">
    <property type="component" value="Unassembled WGS sequence"/>
</dbReference>
<dbReference type="Gene3D" id="3.40.50.720">
    <property type="entry name" value="NAD(P)-binding Rossmann-like Domain"/>
    <property type="match status" value="1"/>
</dbReference>
<accession>A0A0B1SF33</accession>
<sequence length="150" mass="17337">MPAVPELNLAFVDVGDVAKAHVEAMRRPETDGERILITSQPSFWFKDLAKILGKEFRRQGFWVPRYQVPYWMVWVYSFFDKEVAASLNRIGHIIRFDNSKAKRLLGMEFRDPAESVVEMAYSLIERGIVKKRSGYEGVPSKYCTNNNNSN</sequence>